<reference evidence="1 2" key="1">
    <citation type="submission" date="2020-06" db="EMBL/GenBank/DDBJ databases">
        <title>Sphingomonas hominis sp. nov., a member of the Sphingomonas, isolated from the hair of a 22-year-old girl.</title>
        <authorList>
            <person name="Zhang D.-F."/>
            <person name="Cui X.-W."/>
        </authorList>
    </citation>
    <scope>NUCLEOTIDE SEQUENCE [LARGE SCALE GENOMIC DNA]</scope>
    <source>
        <strain evidence="1 2">HHU CXW</strain>
    </source>
</reference>
<organism evidence="1 2">
    <name type="scientific">Sphingomonas hominis</name>
    <dbReference type="NCBI Taxonomy" id="2741495"/>
    <lineage>
        <taxon>Bacteria</taxon>
        <taxon>Pseudomonadati</taxon>
        <taxon>Pseudomonadota</taxon>
        <taxon>Alphaproteobacteria</taxon>
        <taxon>Sphingomonadales</taxon>
        <taxon>Sphingomonadaceae</taxon>
        <taxon>Sphingomonas</taxon>
    </lineage>
</organism>
<accession>A0ABX2JK78</accession>
<dbReference type="Proteomes" id="UP000621447">
    <property type="component" value="Unassembled WGS sequence"/>
</dbReference>
<comment type="caution">
    <text evidence="1">The sequence shown here is derived from an EMBL/GenBank/DDBJ whole genome shotgun (WGS) entry which is preliminary data.</text>
</comment>
<gene>
    <name evidence="1" type="ORF">HRV97_16885</name>
</gene>
<evidence type="ECO:0000313" key="1">
    <source>
        <dbReference type="EMBL" id="NTS66817.1"/>
    </source>
</evidence>
<evidence type="ECO:0008006" key="3">
    <source>
        <dbReference type="Google" id="ProtNLM"/>
    </source>
</evidence>
<keyword evidence="2" id="KW-1185">Reference proteome</keyword>
<dbReference type="EMBL" id="JABULH010000018">
    <property type="protein sequence ID" value="NTS66817.1"/>
    <property type="molecule type" value="Genomic_DNA"/>
</dbReference>
<name>A0ABX2JK78_9SPHN</name>
<evidence type="ECO:0000313" key="2">
    <source>
        <dbReference type="Proteomes" id="UP000621447"/>
    </source>
</evidence>
<proteinExistence type="predicted"/>
<sequence>MEEKMRLNAKQVDADRRQARAYADDALREAVCRWIVDNKASRARTARAFGISVERVGNFQFQTLMKKQTARYWAEMRGEPIIQVPSR</sequence>
<protein>
    <recommendedName>
        <fullName evidence="3">XRE family transcriptional regulator</fullName>
    </recommendedName>
</protein>